<evidence type="ECO:0000313" key="1">
    <source>
        <dbReference type="EMBL" id="RGS17095.1"/>
    </source>
</evidence>
<reference evidence="1 2" key="1">
    <citation type="submission" date="2018-08" db="EMBL/GenBank/DDBJ databases">
        <title>A genome reference for cultivated species of the human gut microbiota.</title>
        <authorList>
            <person name="Zou Y."/>
            <person name="Xue W."/>
            <person name="Luo G."/>
        </authorList>
    </citation>
    <scope>NUCLEOTIDE SEQUENCE [LARGE SCALE GENOMIC DNA]</scope>
    <source>
        <strain evidence="1 2">AF24-12</strain>
    </source>
</reference>
<name>A0A3R5WG99_9BACT</name>
<evidence type="ECO:0000313" key="2">
    <source>
        <dbReference type="Proteomes" id="UP000283872"/>
    </source>
</evidence>
<dbReference type="Proteomes" id="UP000283872">
    <property type="component" value="Unassembled WGS sequence"/>
</dbReference>
<accession>A0A3R5WG99</accession>
<protein>
    <submittedName>
        <fullName evidence="1">Uncharacterized protein</fullName>
    </submittedName>
</protein>
<organism evidence="1 2">
    <name type="scientific">Segatella copri</name>
    <dbReference type="NCBI Taxonomy" id="165179"/>
    <lineage>
        <taxon>Bacteria</taxon>
        <taxon>Pseudomonadati</taxon>
        <taxon>Bacteroidota</taxon>
        <taxon>Bacteroidia</taxon>
        <taxon>Bacteroidales</taxon>
        <taxon>Prevotellaceae</taxon>
        <taxon>Segatella</taxon>
    </lineage>
</organism>
<dbReference type="AlphaFoldDB" id="A0A3R5WG99"/>
<sequence length="97" mass="11168">MQKVLKDYIMTTLELQTEYQSLVNIIANEDYETISKAVKALKKILSPNKAVSPNKTKTKKITKAELVIDPRIAAMTKGINSPESFDYKNEYYKDYMK</sequence>
<comment type="caution">
    <text evidence="1">The sequence shown here is derived from an EMBL/GenBank/DDBJ whole genome shotgun (WGS) entry which is preliminary data.</text>
</comment>
<proteinExistence type="predicted"/>
<gene>
    <name evidence="1" type="ORF">DWY11_05575</name>
</gene>
<dbReference type="EMBL" id="QRVA01000009">
    <property type="protein sequence ID" value="RGS17095.1"/>
    <property type="molecule type" value="Genomic_DNA"/>
</dbReference>